<dbReference type="Pfam" id="PF04679">
    <property type="entry name" value="DNA_ligase_A_C"/>
    <property type="match status" value="1"/>
</dbReference>
<dbReference type="InterPro" id="IPR012309">
    <property type="entry name" value="DNA_ligase_ATP-dep_C"/>
</dbReference>
<comment type="similarity">
    <text evidence="1 13">Belongs to the ATP-dependent DNA ligase family.</text>
</comment>
<protein>
    <recommendedName>
        <fullName evidence="12">DNA ligase</fullName>
        <ecNumber evidence="12">6.5.1.1</ecNumber>
    </recommendedName>
</protein>
<dbReference type="SUPFAM" id="SSF50249">
    <property type="entry name" value="Nucleic acid-binding proteins"/>
    <property type="match status" value="1"/>
</dbReference>
<dbReference type="Pfam" id="PF01068">
    <property type="entry name" value="DNA_ligase_A_M"/>
    <property type="match status" value="1"/>
</dbReference>
<evidence type="ECO:0000256" key="1">
    <source>
        <dbReference type="ARBA" id="ARBA00007572"/>
    </source>
</evidence>
<accession>I3EJL2</accession>
<dbReference type="InterPro" id="IPR036599">
    <property type="entry name" value="DNA_ligase_N_sf"/>
</dbReference>
<dbReference type="OMA" id="IASYSTH"/>
<keyword evidence="9 12" id="KW-0234">DNA repair</keyword>
<dbReference type="PANTHER" id="PTHR45674">
    <property type="entry name" value="DNA LIGASE 1/3 FAMILY MEMBER"/>
    <property type="match status" value="1"/>
</dbReference>
<dbReference type="OrthoDB" id="206088at2759"/>
<dbReference type="SUPFAM" id="SSF56091">
    <property type="entry name" value="DNA ligase/mRNA capping enzyme, catalytic domain"/>
    <property type="match status" value="1"/>
</dbReference>
<evidence type="ECO:0000256" key="4">
    <source>
        <dbReference type="ARBA" id="ARBA00022705"/>
    </source>
</evidence>
<organism evidence="15 16">
    <name type="scientific">Nematocida parisii (strain ERTm3)</name>
    <name type="common">Nematode killer fungus</name>
    <dbReference type="NCBI Taxonomy" id="935791"/>
    <lineage>
        <taxon>Eukaryota</taxon>
        <taxon>Fungi</taxon>
        <taxon>Fungi incertae sedis</taxon>
        <taxon>Microsporidia</taxon>
        <taxon>Nematocida</taxon>
    </lineage>
</organism>
<dbReference type="VEuPathDB" id="MicrosporidiaDB:NEQG_00179"/>
<evidence type="ECO:0000256" key="5">
    <source>
        <dbReference type="ARBA" id="ARBA00022741"/>
    </source>
</evidence>
<proteinExistence type="inferred from homology"/>
<keyword evidence="4" id="KW-0235">DNA replication</keyword>
<evidence type="ECO:0000256" key="13">
    <source>
        <dbReference type="RuleBase" id="RU004196"/>
    </source>
</evidence>
<dbReference type="EMBL" id="GL870876">
    <property type="protein sequence ID" value="EIJ89409.1"/>
    <property type="molecule type" value="Genomic_DNA"/>
</dbReference>
<keyword evidence="2 12" id="KW-0436">Ligase</keyword>
<dbReference type="EC" id="6.5.1.1" evidence="12"/>
<evidence type="ECO:0000313" key="16">
    <source>
        <dbReference type="Proteomes" id="UP000002872"/>
    </source>
</evidence>
<dbReference type="NCBIfam" id="TIGR00574">
    <property type="entry name" value="dnl1"/>
    <property type="match status" value="1"/>
</dbReference>
<keyword evidence="3" id="KW-0132">Cell division</keyword>
<dbReference type="InParanoid" id="I3EJL2"/>
<dbReference type="GO" id="GO:0006281">
    <property type="term" value="P:DNA repair"/>
    <property type="evidence" value="ECO:0007669"/>
    <property type="project" value="UniProtKB-KW"/>
</dbReference>
<comment type="catalytic activity">
    <reaction evidence="11 12">
        <text>ATP + (deoxyribonucleotide)n-3'-hydroxyl + 5'-phospho-(deoxyribonucleotide)m = (deoxyribonucleotide)n+m + AMP + diphosphate.</text>
        <dbReference type="EC" id="6.5.1.1"/>
    </reaction>
</comment>
<dbReference type="Proteomes" id="UP000002872">
    <property type="component" value="Unassembled WGS sequence"/>
</dbReference>
<dbReference type="HOGENOM" id="CLU_005138_4_1_1"/>
<dbReference type="InterPro" id="IPR012310">
    <property type="entry name" value="DNA_ligase_ATP-dep_cent"/>
</dbReference>
<dbReference type="GO" id="GO:0051301">
    <property type="term" value="P:cell division"/>
    <property type="evidence" value="ECO:0007669"/>
    <property type="project" value="UniProtKB-KW"/>
</dbReference>
<dbReference type="InterPro" id="IPR016059">
    <property type="entry name" value="DNA_ligase_ATP-dep_CS"/>
</dbReference>
<evidence type="ECO:0000256" key="9">
    <source>
        <dbReference type="ARBA" id="ARBA00023204"/>
    </source>
</evidence>
<dbReference type="GO" id="GO:0006310">
    <property type="term" value="P:DNA recombination"/>
    <property type="evidence" value="ECO:0007669"/>
    <property type="project" value="UniProtKB-KW"/>
</dbReference>
<keyword evidence="5 12" id="KW-0547">Nucleotide-binding</keyword>
<dbReference type="InterPro" id="IPR012340">
    <property type="entry name" value="NA-bd_OB-fold"/>
</dbReference>
<evidence type="ECO:0000256" key="10">
    <source>
        <dbReference type="ARBA" id="ARBA00023306"/>
    </source>
</evidence>
<dbReference type="Pfam" id="PF04675">
    <property type="entry name" value="DNA_ligase_A_N"/>
    <property type="match status" value="1"/>
</dbReference>
<name>I3EJL2_NEMP3</name>
<dbReference type="PROSITE" id="PS00333">
    <property type="entry name" value="DNA_LIGASE_A2"/>
    <property type="match status" value="1"/>
</dbReference>
<evidence type="ECO:0000256" key="8">
    <source>
        <dbReference type="ARBA" id="ARBA00023172"/>
    </source>
</evidence>
<dbReference type="InterPro" id="IPR000977">
    <property type="entry name" value="DNA_ligase_ATP-dep"/>
</dbReference>
<dbReference type="CDD" id="cd07969">
    <property type="entry name" value="OBF_DNA_ligase_I"/>
    <property type="match status" value="1"/>
</dbReference>
<dbReference type="STRING" id="935791.I3EJL2"/>
<sequence length="541" mass="60728">MKEKGDISSVITVKNRPKLFFIRKNQVLYLSEVFSCLKGLSEMTGKDSTAQKVQKIAELLTRCSVDEEIKYIIRIIDGKMKIGLSTQSILCGLGLSFKERFGLKNSEKTVIFDSENGKIQTENNLCSNQIEWTDDENKVMEDIKEAYAQLPSFEKIIKNVFSNGISSLSSDLITPGYPLRPMLAIPEKSPETVSARFKSEYLVEYKYDGERVQAHYFNGKIELFSRGLESTTERFNQLIDSLKKSNKTGESFIIDAEVVAYCRDTQKILSFQTLSNRKRKFTESNAGKSESDIALFIFDILYLGRPLNKMSIRERKKILNESFTQIKGEIFIAESFMFCTNDLERLNKIFSDSLASGCEGVMVKSADETDSGYEPSKRSQKWVKLKSDYITGLFETLDLLVIGGYTGKGKRTGVYGGFLLGCLNENGVVETITKIGTGFSEAVLEDLSKELKSCITTEAQTEISIQNTPDVWFKPVTVWEVAAAGFSVSSEYTAGMGAFDLPDGKGISLRFPRFIRQRDDKAADSSTSSEQLLHLFRASQQ</sequence>
<evidence type="ECO:0000256" key="7">
    <source>
        <dbReference type="ARBA" id="ARBA00022840"/>
    </source>
</evidence>
<dbReference type="GO" id="GO:0006273">
    <property type="term" value="P:lagging strand elongation"/>
    <property type="evidence" value="ECO:0007669"/>
    <property type="project" value="TreeGrafter"/>
</dbReference>
<keyword evidence="8 12" id="KW-0233">DNA recombination</keyword>
<evidence type="ECO:0000256" key="3">
    <source>
        <dbReference type="ARBA" id="ARBA00022618"/>
    </source>
</evidence>
<evidence type="ECO:0000256" key="12">
    <source>
        <dbReference type="RuleBase" id="RU000617"/>
    </source>
</evidence>
<dbReference type="CDD" id="cd07900">
    <property type="entry name" value="Adenylation_DNA_ligase_I_Euk"/>
    <property type="match status" value="1"/>
</dbReference>
<dbReference type="InterPro" id="IPR012308">
    <property type="entry name" value="DNA_ligase_ATP-dep_N"/>
</dbReference>
<evidence type="ECO:0000313" key="15">
    <source>
        <dbReference type="EMBL" id="EIJ89409.1"/>
    </source>
</evidence>
<dbReference type="PROSITE" id="PS00697">
    <property type="entry name" value="DNA_LIGASE_A1"/>
    <property type="match status" value="1"/>
</dbReference>
<dbReference type="GO" id="GO:0003910">
    <property type="term" value="F:DNA ligase (ATP) activity"/>
    <property type="evidence" value="ECO:0007669"/>
    <property type="project" value="UniProtKB-EC"/>
</dbReference>
<reference evidence="15" key="1">
    <citation type="submission" date="2011-01" db="EMBL/GenBank/DDBJ databases">
        <title>The Genome Sequence of Nematocida parisii strain ERTm3.</title>
        <authorList>
            <consortium name="The Broad Institute Genome Sequencing Platform"/>
            <consortium name="The Broad Institute Genome Sequencing Center for Infectious Disease"/>
            <person name="Cuomo C."/>
            <person name="Troemel E."/>
            <person name="Young S.K."/>
            <person name="Zeng Q."/>
            <person name="Gargeya S."/>
            <person name="Fitzgerald M."/>
            <person name="Haas B."/>
            <person name="Abouelleil A."/>
            <person name="Alvarado L."/>
            <person name="Arachchi H.M."/>
            <person name="Berlin A."/>
            <person name="Chapman S.B."/>
            <person name="Gearin G."/>
            <person name="Goldberg J."/>
            <person name="Griggs A."/>
            <person name="Gujja S."/>
            <person name="Hansen M."/>
            <person name="Heiman D."/>
            <person name="Howarth C."/>
            <person name="Larimer J."/>
            <person name="Lui A."/>
            <person name="MacDonald P.J.P."/>
            <person name="McCowen C."/>
            <person name="Montmayeur A."/>
            <person name="Murphy C."/>
            <person name="Neiman D."/>
            <person name="Pearson M."/>
            <person name="Priest M."/>
            <person name="Roberts A."/>
            <person name="Saif S."/>
            <person name="Shea T."/>
            <person name="Sisk P."/>
            <person name="Stolte C."/>
            <person name="Sykes S."/>
            <person name="Wortman J."/>
            <person name="Nusbaum C."/>
            <person name="Birren B."/>
        </authorList>
    </citation>
    <scope>NUCLEOTIDE SEQUENCE</scope>
    <source>
        <strain evidence="15">ERTm3</strain>
    </source>
</reference>
<dbReference type="GO" id="GO:0003677">
    <property type="term" value="F:DNA binding"/>
    <property type="evidence" value="ECO:0007669"/>
    <property type="project" value="InterPro"/>
</dbReference>
<dbReference type="InterPro" id="IPR050191">
    <property type="entry name" value="ATP-dep_DNA_ligase"/>
</dbReference>
<dbReference type="PROSITE" id="PS50160">
    <property type="entry name" value="DNA_LIGASE_A3"/>
    <property type="match status" value="1"/>
</dbReference>
<keyword evidence="10" id="KW-0131">Cell cycle</keyword>
<keyword evidence="6 12" id="KW-0227">DNA damage</keyword>
<dbReference type="FunFam" id="2.40.50.140:FF:000062">
    <property type="entry name" value="DNA ligase"/>
    <property type="match status" value="1"/>
</dbReference>
<evidence type="ECO:0000256" key="11">
    <source>
        <dbReference type="ARBA" id="ARBA00034003"/>
    </source>
</evidence>
<dbReference type="SUPFAM" id="SSF117018">
    <property type="entry name" value="ATP-dependent DNA ligase DNA-binding domain"/>
    <property type="match status" value="1"/>
</dbReference>
<dbReference type="PANTHER" id="PTHR45674:SF4">
    <property type="entry name" value="DNA LIGASE 1"/>
    <property type="match status" value="1"/>
</dbReference>
<evidence type="ECO:0000256" key="2">
    <source>
        <dbReference type="ARBA" id="ARBA00022598"/>
    </source>
</evidence>
<dbReference type="AlphaFoldDB" id="I3EJL2"/>
<evidence type="ECO:0000256" key="6">
    <source>
        <dbReference type="ARBA" id="ARBA00022763"/>
    </source>
</evidence>
<dbReference type="FunCoup" id="I3EJL2">
    <property type="interactions" value="186"/>
</dbReference>
<gene>
    <name evidence="15" type="ORF">NEQG_00179</name>
</gene>
<dbReference type="GO" id="GO:0071897">
    <property type="term" value="P:DNA biosynthetic process"/>
    <property type="evidence" value="ECO:0007669"/>
    <property type="project" value="InterPro"/>
</dbReference>
<feature type="domain" description="ATP-dependent DNA ligase family profile" evidence="14">
    <location>
        <begin position="286"/>
        <end position="424"/>
    </location>
</feature>
<dbReference type="Gene3D" id="3.30.470.30">
    <property type="entry name" value="DNA ligase/mRNA capping enzyme"/>
    <property type="match status" value="1"/>
</dbReference>
<dbReference type="Gene3D" id="1.10.3260.10">
    <property type="entry name" value="DNA ligase, ATP-dependent, N-terminal domain"/>
    <property type="match status" value="1"/>
</dbReference>
<dbReference type="Gene3D" id="2.40.50.140">
    <property type="entry name" value="Nucleic acid-binding proteins"/>
    <property type="match status" value="1"/>
</dbReference>
<evidence type="ECO:0000259" key="14">
    <source>
        <dbReference type="PROSITE" id="PS50160"/>
    </source>
</evidence>
<keyword evidence="7 12" id="KW-0067">ATP-binding</keyword>
<dbReference type="GO" id="GO:0005524">
    <property type="term" value="F:ATP binding"/>
    <property type="evidence" value="ECO:0007669"/>
    <property type="project" value="UniProtKB-KW"/>
</dbReference>
<keyword evidence="16" id="KW-1185">Reference proteome</keyword>